<sequence>MLLKQPGGKALALKGKIHDKLRGFRQHSYGERLMEVLREERPDVSTLAETYLILDNPGLFHDSDISFIRELVRVVLDAMLSEAQVQTQIETSKESENIGVASMKIGELGLKLGRIGLLVAIISAVAAIASAVAGIAALHH</sequence>
<evidence type="ECO:0000256" key="1">
    <source>
        <dbReference type="SAM" id="Phobius"/>
    </source>
</evidence>
<keyword evidence="1" id="KW-1133">Transmembrane helix</keyword>
<proteinExistence type="predicted"/>
<keyword evidence="1" id="KW-0812">Transmembrane</keyword>
<organism evidence="2 3">
    <name type="scientific">Dyella dinghuensis</name>
    <dbReference type="NCBI Taxonomy" id="1920169"/>
    <lineage>
        <taxon>Bacteria</taxon>
        <taxon>Pseudomonadati</taxon>
        <taxon>Pseudomonadota</taxon>
        <taxon>Gammaproteobacteria</taxon>
        <taxon>Lysobacterales</taxon>
        <taxon>Rhodanobacteraceae</taxon>
        <taxon>Dyella</taxon>
    </lineage>
</organism>
<dbReference type="EMBL" id="RYZR01000006">
    <property type="protein sequence ID" value="RUL62988.1"/>
    <property type="molecule type" value="Genomic_DNA"/>
</dbReference>
<feature type="transmembrane region" description="Helical" evidence="1">
    <location>
        <begin position="115"/>
        <end position="138"/>
    </location>
</feature>
<keyword evidence="3" id="KW-1185">Reference proteome</keyword>
<evidence type="ECO:0000313" key="3">
    <source>
        <dbReference type="Proteomes" id="UP000267077"/>
    </source>
</evidence>
<accession>A0A3S0PB43</accession>
<dbReference type="AlphaFoldDB" id="A0A3S0PB43"/>
<evidence type="ECO:0000313" key="2">
    <source>
        <dbReference type="EMBL" id="RUL62988.1"/>
    </source>
</evidence>
<dbReference type="Proteomes" id="UP000267077">
    <property type="component" value="Unassembled WGS sequence"/>
</dbReference>
<comment type="caution">
    <text evidence="2">The sequence shown here is derived from an EMBL/GenBank/DDBJ whole genome shotgun (WGS) entry which is preliminary data.</text>
</comment>
<gene>
    <name evidence="2" type="ORF">EKH79_11245</name>
</gene>
<reference evidence="2 3" key="1">
    <citation type="submission" date="2018-12" db="EMBL/GenBank/DDBJ databases">
        <title>Dyella dinghuensis sp. nov. DHOA06 and Dyella choica sp. nov. 4M-K27, isolated from forest soil.</title>
        <authorList>
            <person name="Qiu L.-H."/>
            <person name="Gao Z.-H."/>
        </authorList>
    </citation>
    <scope>NUCLEOTIDE SEQUENCE [LARGE SCALE GENOMIC DNA]</scope>
    <source>
        <strain evidence="2 3">DHOA06</strain>
    </source>
</reference>
<keyword evidence="1" id="KW-0472">Membrane</keyword>
<dbReference type="RefSeq" id="WP_126673926.1">
    <property type="nucleotide sequence ID" value="NZ_RYZR01000006.1"/>
</dbReference>
<protein>
    <submittedName>
        <fullName evidence="2">Uncharacterized protein</fullName>
    </submittedName>
</protein>
<name>A0A3S0PB43_9GAMM</name>